<protein>
    <recommendedName>
        <fullName evidence="4">Lipoprotein</fullName>
    </recommendedName>
</protein>
<accession>A0ABT9HVE7</accession>
<evidence type="ECO:0000313" key="2">
    <source>
        <dbReference type="EMBL" id="MDP5135088.1"/>
    </source>
</evidence>
<dbReference type="EMBL" id="JAPJDZ010000005">
    <property type="protein sequence ID" value="MDP5135088.1"/>
    <property type="molecule type" value="Genomic_DNA"/>
</dbReference>
<reference evidence="2 3" key="1">
    <citation type="submission" date="2022-11" db="EMBL/GenBank/DDBJ databases">
        <title>Viruses from the air-sea interface of a natural surface slick.</title>
        <authorList>
            <person name="Rahlff J."/>
            <person name="Holmfeldt K."/>
        </authorList>
    </citation>
    <scope>NUCLEOTIDE SEQUENCE [LARGE SCALE GENOMIC DNA]</scope>
    <source>
        <strain evidence="2 3">SMS4</strain>
    </source>
</reference>
<evidence type="ECO:0008006" key="4">
    <source>
        <dbReference type="Google" id="ProtNLM"/>
    </source>
</evidence>
<feature type="chain" id="PRO_5045723692" description="Lipoprotein" evidence="1">
    <location>
        <begin position="23"/>
        <end position="156"/>
    </location>
</feature>
<feature type="signal peptide" evidence="1">
    <location>
        <begin position="1"/>
        <end position="22"/>
    </location>
</feature>
<keyword evidence="3" id="KW-1185">Reference proteome</keyword>
<evidence type="ECO:0000313" key="3">
    <source>
        <dbReference type="Proteomes" id="UP001231109"/>
    </source>
</evidence>
<evidence type="ECO:0000256" key="1">
    <source>
        <dbReference type="SAM" id="SignalP"/>
    </source>
</evidence>
<comment type="caution">
    <text evidence="2">The sequence shown here is derived from an EMBL/GenBank/DDBJ whole genome shotgun (WGS) entry which is preliminary data.</text>
</comment>
<proteinExistence type="predicted"/>
<sequence>MHVTTKLILAALGVMVGCSAVAHDEALESGWCRGGNVTVLGEFSLKDPLLRQFKADSAQVCGQLKSCGHFDDDDYTIARRTAEGLCRAFSERELAYATDGHDGTVRPIFHTPAVFKNNETDHHTLYQLAQGIQFSCGYCSMPAVREQPRQNIELYR</sequence>
<dbReference type="RefSeq" id="WP_027670361.1">
    <property type="nucleotide sequence ID" value="NZ_JAPJDZ010000005.1"/>
</dbReference>
<organism evidence="2 3">
    <name type="scientific">Rheinheimera baltica</name>
    <dbReference type="NCBI Taxonomy" id="67576"/>
    <lineage>
        <taxon>Bacteria</taxon>
        <taxon>Pseudomonadati</taxon>
        <taxon>Pseudomonadota</taxon>
        <taxon>Gammaproteobacteria</taxon>
        <taxon>Chromatiales</taxon>
        <taxon>Chromatiaceae</taxon>
        <taxon>Rheinheimera</taxon>
    </lineage>
</organism>
<dbReference type="Proteomes" id="UP001231109">
    <property type="component" value="Unassembled WGS sequence"/>
</dbReference>
<keyword evidence="1" id="KW-0732">Signal</keyword>
<dbReference type="PROSITE" id="PS51257">
    <property type="entry name" value="PROKAR_LIPOPROTEIN"/>
    <property type="match status" value="1"/>
</dbReference>
<gene>
    <name evidence="2" type="ORF">ORJ04_03880</name>
</gene>
<name>A0ABT9HVE7_9GAMM</name>